<keyword evidence="2" id="KW-1185">Reference proteome</keyword>
<dbReference type="Proteomes" id="UP000184287">
    <property type="component" value="Unassembled WGS sequence"/>
</dbReference>
<name>A0A1M5KU33_9SPHI</name>
<gene>
    <name evidence="1" type="ORF">SAMN04488522_10692</name>
</gene>
<dbReference type="STRING" id="288992.SAMN04488522_10692"/>
<protein>
    <recommendedName>
        <fullName evidence="3">Clindamycin resistance transfer factor BtgA</fullName>
    </recommendedName>
</protein>
<accession>A0A1M5KU33</accession>
<proteinExistence type="predicted"/>
<sequence length="182" mass="21192">MQESLRTVKYSASDAIKFEKVALKLGRSKRLVFNQMVDYFYRSKKDPTDLNDELLKNTILKGQKEYIGFIKTQEAELLIPIKRDVVRMVESQKTIMGCFNSQVLQYNNDALKNQNQQVLSLTRIQEFIKGISDKVDEKEKLKVKFLSILDTYIRLRDSFGLMTSGKDKEVLIDNTRKQVARL</sequence>
<evidence type="ECO:0000313" key="2">
    <source>
        <dbReference type="Proteomes" id="UP000184287"/>
    </source>
</evidence>
<evidence type="ECO:0000313" key="1">
    <source>
        <dbReference type="EMBL" id="SHG56278.1"/>
    </source>
</evidence>
<organism evidence="1 2">
    <name type="scientific">Pedobacter caeni</name>
    <dbReference type="NCBI Taxonomy" id="288992"/>
    <lineage>
        <taxon>Bacteria</taxon>
        <taxon>Pseudomonadati</taxon>
        <taxon>Bacteroidota</taxon>
        <taxon>Sphingobacteriia</taxon>
        <taxon>Sphingobacteriales</taxon>
        <taxon>Sphingobacteriaceae</taxon>
        <taxon>Pedobacter</taxon>
    </lineage>
</organism>
<dbReference type="InterPro" id="IPR048012">
    <property type="entry name" value="BfmA-like_N"/>
</dbReference>
<evidence type="ECO:0008006" key="3">
    <source>
        <dbReference type="Google" id="ProtNLM"/>
    </source>
</evidence>
<dbReference type="OrthoDB" id="944975at2"/>
<dbReference type="RefSeq" id="WP_073235985.1">
    <property type="nucleotide sequence ID" value="NZ_FQUQ01000006.1"/>
</dbReference>
<dbReference type="EMBL" id="FQUQ01000006">
    <property type="protein sequence ID" value="SHG56278.1"/>
    <property type="molecule type" value="Genomic_DNA"/>
</dbReference>
<dbReference type="AlphaFoldDB" id="A0A1M5KU33"/>
<reference evidence="2" key="1">
    <citation type="submission" date="2016-11" db="EMBL/GenBank/DDBJ databases">
        <authorList>
            <person name="Varghese N."/>
            <person name="Submissions S."/>
        </authorList>
    </citation>
    <scope>NUCLEOTIDE SEQUENCE [LARGE SCALE GENOMIC DNA]</scope>
    <source>
        <strain evidence="2">DSM 16990</strain>
    </source>
</reference>
<dbReference type="NCBIfam" id="NF041200">
    <property type="entry name" value="mob_BfmA_Nterm"/>
    <property type="match status" value="1"/>
</dbReference>